<dbReference type="RefSeq" id="WP_079601145.1">
    <property type="nucleotide sequence ID" value="NZ_LT670817.1"/>
</dbReference>
<evidence type="ECO:0000313" key="2">
    <source>
        <dbReference type="Proteomes" id="UP000189796"/>
    </source>
</evidence>
<dbReference type="InterPro" id="IPR041881">
    <property type="entry name" value="PqqD_sf"/>
</dbReference>
<name>A0A1M5L4S1_9BRAD</name>
<organism evidence="1 2">
    <name type="scientific">Bradyrhizobium erythrophlei</name>
    <dbReference type="NCBI Taxonomy" id="1437360"/>
    <lineage>
        <taxon>Bacteria</taxon>
        <taxon>Pseudomonadati</taxon>
        <taxon>Pseudomonadota</taxon>
        <taxon>Alphaproteobacteria</taxon>
        <taxon>Hyphomicrobiales</taxon>
        <taxon>Nitrobacteraceae</taxon>
        <taxon>Bradyrhizobium</taxon>
    </lineage>
</organism>
<dbReference type="EMBL" id="LT670817">
    <property type="protein sequence ID" value="SHG59935.1"/>
    <property type="molecule type" value="Genomic_DNA"/>
</dbReference>
<dbReference type="InterPro" id="IPR008792">
    <property type="entry name" value="PQQD"/>
</dbReference>
<dbReference type="Gene3D" id="1.10.10.1150">
    <property type="entry name" value="Coenzyme PQQ synthesis protein D (PqqD)"/>
    <property type="match status" value="1"/>
</dbReference>
<sequence length="93" mass="10243">MVGEDDRYRKTGGFDQDEVVDGYIVYNKAKDRVHFLNPTAAIVLELCTGVLTALEIAEVIERTFSLPQTPIDPVRDCLASLLSEGLIETCGIL</sequence>
<dbReference type="AlphaFoldDB" id="A0A1M5L4S1"/>
<gene>
    <name evidence="1" type="ORF">SAMN05443248_2096</name>
</gene>
<evidence type="ECO:0000313" key="1">
    <source>
        <dbReference type="EMBL" id="SHG59935.1"/>
    </source>
</evidence>
<dbReference type="Pfam" id="PF05402">
    <property type="entry name" value="PqqD"/>
    <property type="match status" value="1"/>
</dbReference>
<accession>A0A1M5L4S1</accession>
<protein>
    <submittedName>
        <fullName evidence="1">Coenzyme PQQ synthesis protein D (PqqD)</fullName>
    </submittedName>
</protein>
<proteinExistence type="predicted"/>
<reference evidence="1 2" key="1">
    <citation type="submission" date="2016-11" db="EMBL/GenBank/DDBJ databases">
        <authorList>
            <person name="Jaros S."/>
            <person name="Januszkiewicz K."/>
            <person name="Wedrychowicz H."/>
        </authorList>
    </citation>
    <scope>NUCLEOTIDE SEQUENCE [LARGE SCALE GENOMIC DNA]</scope>
    <source>
        <strain evidence="1 2">GAS138</strain>
    </source>
</reference>
<dbReference type="OrthoDB" id="8448231at2"/>
<dbReference type="Proteomes" id="UP000189796">
    <property type="component" value="Chromosome I"/>
</dbReference>